<evidence type="ECO:0000256" key="4">
    <source>
        <dbReference type="SAM" id="SignalP"/>
    </source>
</evidence>
<dbReference type="KEGG" id="smax:FJR03_10350"/>
<dbReference type="Gene3D" id="2.40.160.10">
    <property type="entry name" value="Porin"/>
    <property type="match status" value="1"/>
</dbReference>
<comment type="similarity">
    <text evidence="1">Belongs to the outer membrane porin (Opr) (TC 1.B.25) family.</text>
</comment>
<keyword evidence="6" id="KW-1185">Reference proteome</keyword>
<protein>
    <submittedName>
        <fullName evidence="5">OprD family porin</fullName>
    </submittedName>
</protein>
<evidence type="ECO:0000256" key="1">
    <source>
        <dbReference type="ARBA" id="ARBA00009075"/>
    </source>
</evidence>
<dbReference type="InterPro" id="IPR005318">
    <property type="entry name" value="OM_porin_bac"/>
</dbReference>
<sequence>MLKKYAFLSIACGFLSTPALIAETPKSAIKSNGQMIYFEKQKDVNSIKDMFKEGNFYGRLRNNNFYFWYDDSKPNKDFLVSGVGASLVYKSANYNGFDFTIGSYGTYAFFNDSAETVSNLGGRKDLLSRFDYVNTGSKSLYTFAQANISYKYSKTKLILGRQIVETFYTKSNDTKMIPNTFEGIVLESKDLQDTKVKLAYLTKQKLRDHKNFHSVLMYGDANASSAQSPQYTGNDDSGMHQGLTYTALRDAGKSTTAPLIVLDAQNNSIENLQINFAGYIVPELLSQAMGELNYKIDMGTFSINPGVRYIQQFDNGAGAVGGAALDGTPTGYKDANSLDAQMIAAKVVTKFDDYKINLGYSNILDKADLVTPWRGFPTAGYTRSMAIYNWTANTKSYRIELVKGDNKTGVYKDGFIQTSILYVNGDHAKTSSDDYMYYYAGYVKNLENYPEFQYRVRFGYKQYIQDADAQTDSIDSRLEFNYTF</sequence>
<dbReference type="GO" id="GO:0016020">
    <property type="term" value="C:membrane"/>
    <property type="evidence" value="ECO:0007669"/>
    <property type="project" value="InterPro"/>
</dbReference>
<dbReference type="EMBL" id="CP041165">
    <property type="protein sequence ID" value="QOP42117.1"/>
    <property type="molecule type" value="Genomic_DNA"/>
</dbReference>
<evidence type="ECO:0000256" key="3">
    <source>
        <dbReference type="ARBA" id="ARBA00022729"/>
    </source>
</evidence>
<dbReference type="InterPro" id="IPR023614">
    <property type="entry name" value="Porin_dom_sf"/>
</dbReference>
<reference evidence="5 6" key="1">
    <citation type="submission" date="2019-06" db="EMBL/GenBank/DDBJ databases">
        <title>Sulfurimonas gotlandica sp. nov., a chemoautotrophic and psychrotolerant epsilonproteobacterium isolated from a pelagic redoxcline, and an emended description of the genus Sulfurimonas.</title>
        <authorList>
            <person name="Wang S."/>
            <person name="Jiang L."/>
            <person name="Shao Z."/>
        </authorList>
    </citation>
    <scope>NUCLEOTIDE SEQUENCE [LARGE SCALE GENOMIC DNA]</scope>
    <source>
        <strain evidence="5 6">B2</strain>
    </source>
</reference>
<dbReference type="RefSeq" id="WP_193113438.1">
    <property type="nucleotide sequence ID" value="NZ_CP041165.1"/>
</dbReference>
<dbReference type="Proteomes" id="UP000593910">
    <property type="component" value="Chromosome"/>
</dbReference>
<evidence type="ECO:0000313" key="5">
    <source>
        <dbReference type="EMBL" id="QOP42117.1"/>
    </source>
</evidence>
<evidence type="ECO:0000313" key="6">
    <source>
        <dbReference type="Proteomes" id="UP000593910"/>
    </source>
</evidence>
<evidence type="ECO:0000256" key="2">
    <source>
        <dbReference type="ARBA" id="ARBA00022448"/>
    </source>
</evidence>
<feature type="chain" id="PRO_5032394362" evidence="4">
    <location>
        <begin position="22"/>
        <end position="484"/>
    </location>
</feature>
<proteinExistence type="inferred from homology"/>
<name>A0A7M1AXC5_9BACT</name>
<keyword evidence="2" id="KW-0813">Transport</keyword>
<feature type="signal peptide" evidence="4">
    <location>
        <begin position="1"/>
        <end position="21"/>
    </location>
</feature>
<dbReference type="AlphaFoldDB" id="A0A7M1AXC5"/>
<accession>A0A7M1AXC5</accession>
<gene>
    <name evidence="5" type="ORF">FJR03_10350</name>
</gene>
<organism evidence="5 6">
    <name type="scientific">Sulfurimonas marina</name>
    <dbReference type="NCBI Taxonomy" id="2590551"/>
    <lineage>
        <taxon>Bacteria</taxon>
        <taxon>Pseudomonadati</taxon>
        <taxon>Campylobacterota</taxon>
        <taxon>Epsilonproteobacteria</taxon>
        <taxon>Campylobacterales</taxon>
        <taxon>Sulfurimonadaceae</taxon>
        <taxon>Sulfurimonas</taxon>
    </lineage>
</organism>
<keyword evidence="3 4" id="KW-0732">Signal</keyword>
<dbReference type="Pfam" id="PF03573">
    <property type="entry name" value="OprD"/>
    <property type="match status" value="1"/>
</dbReference>